<evidence type="ECO:0000256" key="5">
    <source>
        <dbReference type="SAM" id="Phobius"/>
    </source>
</evidence>
<dbReference type="GO" id="GO:0005794">
    <property type="term" value="C:Golgi apparatus"/>
    <property type="evidence" value="ECO:0007669"/>
    <property type="project" value="TreeGrafter"/>
</dbReference>
<reference evidence="6" key="1">
    <citation type="journal article" date="2023" name="Front. Mar. Sci.">
        <title>A new Merluccius polli reference genome to investigate the effects of global change in West African waters.</title>
        <authorList>
            <person name="Mateo J.L."/>
            <person name="Blanco-Fernandez C."/>
            <person name="Garcia-Vazquez E."/>
            <person name="Machado-Schiaffino G."/>
        </authorList>
    </citation>
    <scope>NUCLEOTIDE SEQUENCE</scope>
    <source>
        <strain evidence="6">C29</strain>
        <tissue evidence="6">Fin</tissue>
    </source>
</reference>
<dbReference type="GO" id="GO:2001234">
    <property type="term" value="P:negative regulation of apoptotic signaling pathway"/>
    <property type="evidence" value="ECO:0007669"/>
    <property type="project" value="TreeGrafter"/>
</dbReference>
<feature type="transmembrane region" description="Helical" evidence="5">
    <location>
        <begin position="35"/>
        <end position="53"/>
    </location>
</feature>
<feature type="transmembrane region" description="Helical" evidence="5">
    <location>
        <begin position="402"/>
        <end position="421"/>
    </location>
</feature>
<keyword evidence="3 5" id="KW-1133">Transmembrane helix</keyword>
<dbReference type="GO" id="GO:0005783">
    <property type="term" value="C:endoplasmic reticulum"/>
    <property type="evidence" value="ECO:0007669"/>
    <property type="project" value="TreeGrafter"/>
</dbReference>
<sequence>MWPTVCPGVNRALKCMRPTDTVSLWERGLCSVAGFSERAITLPSVLFAIYMSLRPKRRQRKITPQKDAVATRVADQSGSAMAGWVGGASDVDDRGRARARGCAGSRGVGEDSTRLGEMTLGCGAFPTLRARVDDVDDDHDDDDDDDCCLTGGPCRRRRVATTMSKADAPPGYEEAISTPKYEAYGVGPHPPAPPPAYSPGPCPYPGQPSYSHPQAGFPPAGMPHTIIPTLSAAVSTHSLGDMEDFSDQWESTSVRHAFIRKVYLILAAQLSFTVGIVAVFTFVDPVRHFVIQYPCVYWASFYHDTKSVFLAIGITMIVCLAVTIFCFQTKVDFTSCGGLLCTLGVLLTIIGIITSVVLSFQYIPWLHMVYAAIGAVIYTLFLAYNTQLLIGNRAMAISPEEYVYGALSLYVDIVQVFLFVLEIGGAAMD</sequence>
<feature type="transmembrane region" description="Helical" evidence="5">
    <location>
        <begin position="339"/>
        <end position="363"/>
    </location>
</feature>
<dbReference type="PANTHER" id="PTHR23291">
    <property type="entry name" value="BAX INHIBITOR-RELATED"/>
    <property type="match status" value="1"/>
</dbReference>
<name>A0AA47MTT7_MERPO</name>
<evidence type="ECO:0000256" key="4">
    <source>
        <dbReference type="ARBA" id="ARBA00023136"/>
    </source>
</evidence>
<comment type="caution">
    <text evidence="6">The sequence shown here is derived from an EMBL/GenBank/DDBJ whole genome shotgun (WGS) entry which is preliminary data.</text>
</comment>
<keyword evidence="7" id="KW-1185">Reference proteome</keyword>
<organism evidence="6 7">
    <name type="scientific">Merluccius polli</name>
    <name type="common">Benguela hake</name>
    <name type="synonym">Merluccius cadenati</name>
    <dbReference type="NCBI Taxonomy" id="89951"/>
    <lineage>
        <taxon>Eukaryota</taxon>
        <taxon>Metazoa</taxon>
        <taxon>Chordata</taxon>
        <taxon>Craniata</taxon>
        <taxon>Vertebrata</taxon>
        <taxon>Euteleostomi</taxon>
        <taxon>Actinopterygii</taxon>
        <taxon>Neopterygii</taxon>
        <taxon>Teleostei</taxon>
        <taxon>Neoteleostei</taxon>
        <taxon>Acanthomorphata</taxon>
        <taxon>Zeiogadaria</taxon>
        <taxon>Gadariae</taxon>
        <taxon>Gadiformes</taxon>
        <taxon>Gadoidei</taxon>
        <taxon>Merlucciidae</taxon>
        <taxon>Merluccius</taxon>
    </lineage>
</organism>
<protein>
    <submittedName>
        <fullName evidence="6">Protein lifeguard 2</fullName>
    </submittedName>
</protein>
<dbReference type="InterPro" id="IPR006214">
    <property type="entry name" value="Bax_inhibitor_1-related"/>
</dbReference>
<dbReference type="EMBL" id="JAOPHQ010002578">
    <property type="protein sequence ID" value="KAK0146414.1"/>
    <property type="molecule type" value="Genomic_DNA"/>
</dbReference>
<feature type="transmembrane region" description="Helical" evidence="5">
    <location>
        <begin position="308"/>
        <end position="327"/>
    </location>
</feature>
<dbReference type="Pfam" id="PF01027">
    <property type="entry name" value="Bax1-I"/>
    <property type="match status" value="1"/>
</dbReference>
<feature type="transmembrane region" description="Helical" evidence="5">
    <location>
        <begin position="369"/>
        <end position="390"/>
    </location>
</feature>
<evidence type="ECO:0000256" key="3">
    <source>
        <dbReference type="ARBA" id="ARBA00022989"/>
    </source>
</evidence>
<comment type="subcellular location">
    <subcellularLocation>
        <location evidence="1">Membrane</location>
        <topology evidence="1">Multi-pass membrane protein</topology>
    </subcellularLocation>
</comment>
<evidence type="ECO:0000256" key="1">
    <source>
        <dbReference type="ARBA" id="ARBA00004141"/>
    </source>
</evidence>
<dbReference type="CDD" id="cd10428">
    <property type="entry name" value="LFG_like"/>
    <property type="match status" value="1"/>
</dbReference>
<gene>
    <name evidence="6" type="primary">FAIM2_0</name>
    <name evidence="6" type="ORF">N1851_014276</name>
</gene>
<feature type="transmembrane region" description="Helical" evidence="5">
    <location>
        <begin position="262"/>
        <end position="283"/>
    </location>
</feature>
<keyword evidence="2 5" id="KW-0812">Transmembrane</keyword>
<dbReference type="Proteomes" id="UP001174136">
    <property type="component" value="Unassembled WGS sequence"/>
</dbReference>
<accession>A0AA47MTT7</accession>
<dbReference type="PANTHER" id="PTHR23291:SF35">
    <property type="entry name" value="PROTEIN LIFEGUARD 3"/>
    <property type="match status" value="1"/>
</dbReference>
<evidence type="ECO:0000256" key="2">
    <source>
        <dbReference type="ARBA" id="ARBA00022692"/>
    </source>
</evidence>
<keyword evidence="4 5" id="KW-0472">Membrane</keyword>
<evidence type="ECO:0000313" key="6">
    <source>
        <dbReference type="EMBL" id="KAK0146414.1"/>
    </source>
</evidence>
<dbReference type="GO" id="GO:0016020">
    <property type="term" value="C:membrane"/>
    <property type="evidence" value="ECO:0007669"/>
    <property type="project" value="UniProtKB-SubCell"/>
</dbReference>
<proteinExistence type="predicted"/>
<evidence type="ECO:0000313" key="7">
    <source>
        <dbReference type="Proteomes" id="UP001174136"/>
    </source>
</evidence>
<dbReference type="AlphaFoldDB" id="A0AA47MTT7"/>